<keyword evidence="3" id="KW-0238">DNA-binding</keyword>
<dbReference type="OrthoDB" id="4131546at2"/>
<keyword evidence="2" id="KW-0805">Transcription regulation</keyword>
<dbReference type="InterPro" id="IPR036388">
    <property type="entry name" value="WH-like_DNA-bd_sf"/>
</dbReference>
<dbReference type="InterPro" id="IPR005119">
    <property type="entry name" value="LysR_subst-bd"/>
</dbReference>
<comment type="caution">
    <text evidence="6">The sequence shown here is derived from an EMBL/GenBank/DDBJ whole genome shotgun (WGS) entry which is preliminary data.</text>
</comment>
<dbReference type="SUPFAM" id="SSF46785">
    <property type="entry name" value="Winged helix' DNA-binding domain"/>
    <property type="match status" value="1"/>
</dbReference>
<gene>
    <name evidence="6" type="ORF">EFL95_13735</name>
</gene>
<reference evidence="6 7" key="1">
    <citation type="submission" date="2018-11" db="EMBL/GenBank/DDBJ databases">
        <authorList>
            <person name="Li F."/>
        </authorList>
    </citation>
    <scope>NUCLEOTIDE SEQUENCE [LARGE SCALE GENOMIC DNA]</scope>
    <source>
        <strain evidence="6 7">KIS18-7</strain>
    </source>
</reference>
<accession>A0A3N0DXZ6</accession>
<dbReference type="InterPro" id="IPR000847">
    <property type="entry name" value="LysR_HTH_N"/>
</dbReference>
<evidence type="ECO:0000313" key="6">
    <source>
        <dbReference type="EMBL" id="RNL80488.1"/>
    </source>
</evidence>
<dbReference type="SUPFAM" id="SSF53850">
    <property type="entry name" value="Periplasmic binding protein-like II"/>
    <property type="match status" value="1"/>
</dbReference>
<evidence type="ECO:0000256" key="1">
    <source>
        <dbReference type="ARBA" id="ARBA00009437"/>
    </source>
</evidence>
<keyword evidence="4" id="KW-0804">Transcription</keyword>
<dbReference type="RefSeq" id="WP_123234983.1">
    <property type="nucleotide sequence ID" value="NZ_RJSG01000002.1"/>
</dbReference>
<dbReference type="EMBL" id="RJSG01000002">
    <property type="protein sequence ID" value="RNL80488.1"/>
    <property type="molecule type" value="Genomic_DNA"/>
</dbReference>
<protein>
    <submittedName>
        <fullName evidence="6">LysR family transcriptional regulator</fullName>
    </submittedName>
</protein>
<feature type="domain" description="HTH lysR-type" evidence="5">
    <location>
        <begin position="2"/>
        <end position="59"/>
    </location>
</feature>
<organism evidence="6 7">
    <name type="scientific">Nocardioides marmorisolisilvae</name>
    <dbReference type="NCBI Taxonomy" id="1542737"/>
    <lineage>
        <taxon>Bacteria</taxon>
        <taxon>Bacillati</taxon>
        <taxon>Actinomycetota</taxon>
        <taxon>Actinomycetes</taxon>
        <taxon>Propionibacteriales</taxon>
        <taxon>Nocardioidaceae</taxon>
        <taxon>Nocardioides</taxon>
    </lineage>
</organism>
<evidence type="ECO:0000256" key="2">
    <source>
        <dbReference type="ARBA" id="ARBA00023015"/>
    </source>
</evidence>
<dbReference type="InterPro" id="IPR036390">
    <property type="entry name" value="WH_DNA-bd_sf"/>
</dbReference>
<evidence type="ECO:0000256" key="3">
    <source>
        <dbReference type="ARBA" id="ARBA00023125"/>
    </source>
</evidence>
<dbReference type="GO" id="GO:0003677">
    <property type="term" value="F:DNA binding"/>
    <property type="evidence" value="ECO:0007669"/>
    <property type="project" value="UniProtKB-KW"/>
</dbReference>
<dbReference type="GO" id="GO:0032993">
    <property type="term" value="C:protein-DNA complex"/>
    <property type="evidence" value="ECO:0007669"/>
    <property type="project" value="TreeGrafter"/>
</dbReference>
<keyword evidence="7" id="KW-1185">Reference proteome</keyword>
<dbReference type="AlphaFoldDB" id="A0A3N0DXZ6"/>
<name>A0A3N0DXZ6_9ACTN</name>
<evidence type="ECO:0000256" key="4">
    <source>
        <dbReference type="ARBA" id="ARBA00023163"/>
    </source>
</evidence>
<dbReference type="Pfam" id="PF03466">
    <property type="entry name" value="LysR_substrate"/>
    <property type="match status" value="1"/>
</dbReference>
<evidence type="ECO:0000259" key="5">
    <source>
        <dbReference type="PROSITE" id="PS50931"/>
    </source>
</evidence>
<dbReference type="CDD" id="cd08423">
    <property type="entry name" value="PBP2_LTTR_like_6"/>
    <property type="match status" value="1"/>
</dbReference>
<dbReference type="Proteomes" id="UP000277094">
    <property type="component" value="Unassembled WGS sequence"/>
</dbReference>
<dbReference type="PANTHER" id="PTHR30346">
    <property type="entry name" value="TRANSCRIPTIONAL DUAL REGULATOR HCAR-RELATED"/>
    <property type="match status" value="1"/>
</dbReference>
<dbReference type="Gene3D" id="1.10.10.10">
    <property type="entry name" value="Winged helix-like DNA-binding domain superfamily/Winged helix DNA-binding domain"/>
    <property type="match status" value="1"/>
</dbReference>
<dbReference type="PANTHER" id="PTHR30346:SF29">
    <property type="entry name" value="LYSR SUBSTRATE-BINDING"/>
    <property type="match status" value="1"/>
</dbReference>
<evidence type="ECO:0000313" key="7">
    <source>
        <dbReference type="Proteomes" id="UP000277094"/>
    </source>
</evidence>
<sequence length="307" mass="33444">MIDLVALRSLKAVDEHGSVVAAAVELGFTPSAVSQQIKRLERQSGVDLLERVGRGVILSGPGRLLVAEADRISADLERLESDLHAHAGEVVGEIRLVGFSTAMRGLIGPVVARLDTEHADLRIRLVELEPWDAVDQVAAGQADVGLVHRWGDVVLEIPDHLERRVVHRDEAEVILRGDHPLAGRRSVTPHDLVDERWIATPESTICRQWLHRMYAGTGRLPQIEHVSMEFASHTELVAAGLGIALVPRLGRAELPPGTKAVRVTDPVPEREAIAIWRRSQDRSPAVRAIVEALAAAGSLGQPKRPLT</sequence>
<dbReference type="Gene3D" id="3.40.190.10">
    <property type="entry name" value="Periplasmic binding protein-like II"/>
    <property type="match status" value="2"/>
</dbReference>
<dbReference type="Pfam" id="PF00126">
    <property type="entry name" value="HTH_1"/>
    <property type="match status" value="1"/>
</dbReference>
<proteinExistence type="inferred from homology"/>
<dbReference type="GO" id="GO:0003700">
    <property type="term" value="F:DNA-binding transcription factor activity"/>
    <property type="evidence" value="ECO:0007669"/>
    <property type="project" value="InterPro"/>
</dbReference>
<comment type="similarity">
    <text evidence="1">Belongs to the LysR transcriptional regulatory family.</text>
</comment>
<dbReference type="PROSITE" id="PS50931">
    <property type="entry name" value="HTH_LYSR"/>
    <property type="match status" value="1"/>
</dbReference>